<keyword evidence="1" id="KW-1185">Reference proteome</keyword>
<name>A0AC58HG61_DANRE</name>
<dbReference type="Proteomes" id="UP000000437">
    <property type="component" value="Chromosome 16"/>
</dbReference>
<evidence type="ECO:0000313" key="1">
    <source>
        <dbReference type="Proteomes" id="UP000000437"/>
    </source>
</evidence>
<protein>
    <submittedName>
        <fullName evidence="2">Glutathione S-transferase kappa 1 isoform X2</fullName>
    </submittedName>
</protein>
<reference evidence="2" key="1">
    <citation type="submission" date="2025-08" db="UniProtKB">
        <authorList>
            <consortium name="RefSeq"/>
        </authorList>
    </citation>
    <scope>IDENTIFICATION</scope>
    <source>
        <strain evidence="2">Tuebingen</strain>
        <tissue evidence="2">Fibroblasts and whole tissue</tissue>
    </source>
</reference>
<dbReference type="RefSeq" id="XP_073780978.1">
    <property type="nucleotide sequence ID" value="XM_073924877.1"/>
</dbReference>
<sequence length="309" mass="34823">MYSSVWKLLFLKSFSVTLKINIAGLYINQAYIGALQCSRRWQCAIIQTSHPNQKSTTEQQAGICVGNSISSSQVVSCTQQRFGCLPVKDEMISSGKVIKLFYDISSPYSWLAFEVLCRYKNIWNVELKLKPAYLAGVMYGSGNQPPVLNPSKLLYMTSDLTLLSQYFGVPMYRPSKLIKKDSVIPMRFVTAVAEKEKDGDDLVEKVSRELWKRMWSTHQDIVQPASLTEVGIKAGFSANEVDDILILAKSQQIKDRLTSITNEALKYKCFGLPFIVVQVDGKAGVFFGSDRFELMAYFLGEKWFGPHPT</sequence>
<gene>
    <name evidence="2" type="primary">gstk1</name>
    <name evidence="2" type="synonym">zgc:92763</name>
</gene>
<proteinExistence type="predicted"/>
<evidence type="ECO:0000313" key="2">
    <source>
        <dbReference type="RefSeq" id="XP_073780978.1"/>
    </source>
</evidence>
<organism evidence="1 2">
    <name type="scientific">Danio rerio</name>
    <name type="common">Zebrafish</name>
    <name type="synonym">Brachydanio rerio</name>
    <dbReference type="NCBI Taxonomy" id="7955"/>
    <lineage>
        <taxon>Eukaryota</taxon>
        <taxon>Metazoa</taxon>
        <taxon>Chordata</taxon>
        <taxon>Craniata</taxon>
        <taxon>Vertebrata</taxon>
        <taxon>Euteleostomi</taxon>
        <taxon>Actinopterygii</taxon>
        <taxon>Neopterygii</taxon>
        <taxon>Teleostei</taxon>
        <taxon>Ostariophysi</taxon>
        <taxon>Cypriniformes</taxon>
        <taxon>Danionidae</taxon>
        <taxon>Danioninae</taxon>
        <taxon>Danio</taxon>
    </lineage>
</organism>
<accession>A0AC58HG61</accession>